<keyword evidence="4" id="KW-0482">Metalloprotease</keyword>
<evidence type="ECO:0000256" key="1">
    <source>
        <dbReference type="SAM" id="Phobius"/>
    </source>
</evidence>
<keyword evidence="6" id="KW-1185">Reference proteome</keyword>
<dbReference type="GeneID" id="93725321"/>
<dbReference type="Pfam" id="PF12773">
    <property type="entry name" value="DZR"/>
    <property type="match status" value="1"/>
</dbReference>
<dbReference type="Proteomes" id="UP000595942">
    <property type="component" value="Chromosome"/>
</dbReference>
<dbReference type="PANTHER" id="PTHR36844">
    <property type="entry name" value="PROTEASE PRSW"/>
    <property type="match status" value="1"/>
</dbReference>
<feature type="transmembrane region" description="Helical" evidence="1">
    <location>
        <begin position="324"/>
        <end position="343"/>
    </location>
</feature>
<feature type="transmembrane region" description="Helical" evidence="1">
    <location>
        <begin position="249"/>
        <end position="273"/>
    </location>
</feature>
<dbReference type="OrthoDB" id="153483at2"/>
<feature type="transmembrane region" description="Helical" evidence="1">
    <location>
        <begin position="154"/>
        <end position="173"/>
    </location>
</feature>
<proteinExistence type="predicted"/>
<dbReference type="GO" id="GO:0008237">
    <property type="term" value="F:metallopeptidase activity"/>
    <property type="evidence" value="ECO:0007669"/>
    <property type="project" value="UniProtKB-KW"/>
</dbReference>
<protein>
    <submittedName>
        <fullName evidence="4">PrsW family intramembrane metalloprotease</fullName>
    </submittedName>
</protein>
<gene>
    <name evidence="4" type="ORF">EIG99_06250</name>
    <name evidence="3" type="ORF">I6J05_10390</name>
</gene>
<dbReference type="Pfam" id="PF13367">
    <property type="entry name" value="PrsW-protease"/>
    <property type="match status" value="1"/>
</dbReference>
<dbReference type="EMBL" id="RQTE01000102">
    <property type="protein sequence ID" value="RZI02430.1"/>
    <property type="molecule type" value="Genomic_DNA"/>
</dbReference>
<dbReference type="PANTHER" id="PTHR36844:SF1">
    <property type="entry name" value="PROTEASE PRSW"/>
    <property type="match status" value="1"/>
</dbReference>
<evidence type="ECO:0000313" key="6">
    <source>
        <dbReference type="Proteomes" id="UP000595942"/>
    </source>
</evidence>
<feature type="transmembrane region" description="Helical" evidence="1">
    <location>
        <begin position="185"/>
        <end position="203"/>
    </location>
</feature>
<dbReference type="Proteomes" id="UP000293854">
    <property type="component" value="Unassembled WGS sequence"/>
</dbReference>
<keyword evidence="1" id="KW-1133">Transmembrane helix</keyword>
<feature type="domain" description="DZANK-type" evidence="2">
    <location>
        <begin position="3"/>
        <end position="55"/>
    </location>
</feature>
<dbReference type="InterPro" id="IPR026898">
    <property type="entry name" value="PrsW"/>
</dbReference>
<evidence type="ECO:0000313" key="3">
    <source>
        <dbReference type="EMBL" id="QQS84058.1"/>
    </source>
</evidence>
<dbReference type="EMBL" id="CP068073">
    <property type="protein sequence ID" value="QQS84058.1"/>
    <property type="molecule type" value="Genomic_DNA"/>
</dbReference>
<dbReference type="AlphaFoldDB" id="A0A143PC80"/>
<dbReference type="GO" id="GO:0006508">
    <property type="term" value="P:proteolysis"/>
    <property type="evidence" value="ECO:0007669"/>
    <property type="project" value="UniProtKB-KW"/>
</dbReference>
<keyword evidence="1" id="KW-0812">Transmembrane</keyword>
<dbReference type="KEGG" id="scv:A4G25_08135"/>
<organism evidence="4 5">
    <name type="scientific">Staphylococcus condimenti</name>
    <dbReference type="NCBI Taxonomy" id="70255"/>
    <lineage>
        <taxon>Bacteria</taxon>
        <taxon>Bacillati</taxon>
        <taxon>Bacillota</taxon>
        <taxon>Bacilli</taxon>
        <taxon>Bacillales</taxon>
        <taxon>Staphylococcaceae</taxon>
        <taxon>Staphylococcus</taxon>
    </lineage>
</organism>
<feature type="transmembrane region" description="Helical" evidence="1">
    <location>
        <begin position="386"/>
        <end position="407"/>
    </location>
</feature>
<feature type="transmembrane region" description="Helical" evidence="1">
    <location>
        <begin position="215"/>
        <end position="237"/>
    </location>
</feature>
<evidence type="ECO:0000259" key="2">
    <source>
        <dbReference type="Pfam" id="PF12773"/>
    </source>
</evidence>
<reference evidence="3 6" key="2">
    <citation type="submission" date="2021-01" db="EMBL/GenBank/DDBJ databases">
        <title>FDA dAtabase for Regulatory Grade micrObial Sequences (FDA-ARGOS): Supporting development and validation of Infectious Disease Dx tests.</title>
        <authorList>
            <person name="Sproer C."/>
            <person name="Gronow S."/>
            <person name="Severitt S."/>
            <person name="Schroder I."/>
            <person name="Tallon L."/>
            <person name="Sadzewicz L."/>
            <person name="Zhao X."/>
            <person name="Boylan J."/>
            <person name="Ott S."/>
            <person name="Bowen H."/>
            <person name="Vavikolanu K."/>
            <person name="Mehta A."/>
            <person name="Aluvathingal J."/>
            <person name="Nadendla S."/>
            <person name="Lowell S."/>
            <person name="Myers T."/>
            <person name="Yan Y."/>
            <person name="Sichtig H."/>
        </authorList>
    </citation>
    <scope>NUCLEOTIDE SEQUENCE [LARGE SCALE GENOMIC DNA]</scope>
    <source>
        <strain evidence="3 6">FDAARGOS_1148</strain>
    </source>
</reference>
<dbReference type="RefSeq" id="WP_047132037.1">
    <property type="nucleotide sequence ID" value="NZ_CP015114.1"/>
</dbReference>
<reference evidence="4 5" key="1">
    <citation type="submission" date="2018-11" db="EMBL/GenBank/DDBJ databases">
        <title>Genomic profiling of Staphylococcus species from a Poultry farm system in KwaZulu-Natal, South Africa.</title>
        <authorList>
            <person name="Amoako D.G."/>
            <person name="Somboro A.M."/>
            <person name="Abia A.L.K."/>
            <person name="Bester L.A."/>
            <person name="Essack S.Y."/>
        </authorList>
    </citation>
    <scope>NUCLEOTIDE SEQUENCE [LARGE SCALE GENOMIC DNA]</scope>
    <source>
        <strain evidence="4 5">SA11</strain>
    </source>
</reference>
<evidence type="ECO:0000313" key="4">
    <source>
        <dbReference type="EMBL" id="RZI02430.1"/>
    </source>
</evidence>
<accession>A0A143PC80</accession>
<keyword evidence="1" id="KW-0472">Membrane</keyword>
<dbReference type="InterPro" id="IPR025874">
    <property type="entry name" value="DZR"/>
</dbReference>
<evidence type="ECO:0000313" key="5">
    <source>
        <dbReference type="Proteomes" id="UP000293854"/>
    </source>
</evidence>
<keyword evidence="4" id="KW-0378">Hydrolase</keyword>
<feature type="transmembrane region" description="Helical" evidence="1">
    <location>
        <begin position="355"/>
        <end position="374"/>
    </location>
</feature>
<keyword evidence="4" id="KW-0645">Protease</keyword>
<sequence>MKCMNCGESVDPNDKFCMRCGSNLEEQKANQLVAKTCPSCGNNVSEDDKFCGHCGYNFNNPNTNENYSNQSSVKGVPEENSFTQGAKNLFGNTTKSIGKLAGNEESLNINLKDMFSEVFKKHTKEESDEIFIAGTKSTTPKLDEISEEWGRPWLFSRVFLAFAITFAVLWVLVNSFENELAIPGLIFIGALMVPLSCLFFFYESNAFKNISLFEVMKMFFIGGVLSLLSTMFLYGFVTFSDEHNVYGTLTIIDAFLVGLVEETGKALIIVYFINKMRTNKILNGLLIGAAIGAGFAVFESAGYILTYSLSNVDNLTTLVFIRSWTAIGTHIVWSAIIGAVIIIAKDNTKFSFNNIGNKSFLFFFFVSVLLHTIWDTDITLLGSGTLKYVVLIVIAWIFVFILMKAGLNQIDFFRNEEALIQQGENE</sequence>
<name>A0A143PC80_9STAP</name>
<feature type="transmembrane region" description="Helical" evidence="1">
    <location>
        <begin position="285"/>
        <end position="304"/>
    </location>
</feature>